<keyword evidence="3" id="KW-1185">Reference proteome</keyword>
<dbReference type="GO" id="GO:0016787">
    <property type="term" value="F:hydrolase activity"/>
    <property type="evidence" value="ECO:0007669"/>
    <property type="project" value="UniProtKB-KW"/>
</dbReference>
<gene>
    <name evidence="2" type="ORF">H3Z82_15255</name>
</gene>
<dbReference type="GO" id="GO:0004521">
    <property type="term" value="F:RNA endonuclease activity"/>
    <property type="evidence" value="ECO:0007669"/>
    <property type="project" value="TreeGrafter"/>
</dbReference>
<keyword evidence="1" id="KW-0540">Nuclease</keyword>
<dbReference type="GO" id="GO:0016075">
    <property type="term" value="P:rRNA catabolic process"/>
    <property type="evidence" value="ECO:0007669"/>
    <property type="project" value="TreeGrafter"/>
</dbReference>
<comment type="function">
    <text evidence="1">Toxic component of a type II toxin-antitoxin (TA) system.</text>
</comment>
<evidence type="ECO:0000256" key="1">
    <source>
        <dbReference type="PIRNR" id="PIRNR033490"/>
    </source>
</evidence>
<dbReference type="Proteomes" id="UP000541857">
    <property type="component" value="Unassembled WGS sequence"/>
</dbReference>
<dbReference type="SUPFAM" id="SSF50118">
    <property type="entry name" value="Cell growth inhibitor/plasmid maintenance toxic component"/>
    <property type="match status" value="1"/>
</dbReference>
<name>A0A7W2M7C7_9FLAO</name>
<comment type="similarity">
    <text evidence="1">Belongs to the PemK/MazF family.</text>
</comment>
<evidence type="ECO:0000313" key="2">
    <source>
        <dbReference type="EMBL" id="MBA6154081.1"/>
    </source>
</evidence>
<dbReference type="EMBL" id="JACGLT010000014">
    <property type="protein sequence ID" value="MBA6154081.1"/>
    <property type="molecule type" value="Genomic_DNA"/>
</dbReference>
<dbReference type="Pfam" id="PF02452">
    <property type="entry name" value="PemK_toxin"/>
    <property type="match status" value="1"/>
</dbReference>
<dbReference type="EC" id="3.1.-.-" evidence="1"/>
<dbReference type="InterPro" id="IPR011067">
    <property type="entry name" value="Plasmid_toxin/cell-grow_inhib"/>
</dbReference>
<accession>A0A7W2M7C7</accession>
<dbReference type="GO" id="GO:0003677">
    <property type="term" value="F:DNA binding"/>
    <property type="evidence" value="ECO:0007669"/>
    <property type="project" value="InterPro"/>
</dbReference>
<protein>
    <recommendedName>
        <fullName evidence="1">mRNA interferase</fullName>
        <ecNumber evidence="1">3.1.-.-</ecNumber>
    </recommendedName>
</protein>
<organism evidence="2 3">
    <name type="scientific">Gelidibacter maritimus</name>
    <dbReference type="NCBI Taxonomy" id="2761487"/>
    <lineage>
        <taxon>Bacteria</taxon>
        <taxon>Pseudomonadati</taxon>
        <taxon>Bacteroidota</taxon>
        <taxon>Flavobacteriia</taxon>
        <taxon>Flavobacteriales</taxon>
        <taxon>Flavobacteriaceae</taxon>
        <taxon>Gelidibacter</taxon>
    </lineage>
</organism>
<evidence type="ECO:0000313" key="3">
    <source>
        <dbReference type="Proteomes" id="UP000541857"/>
    </source>
</evidence>
<dbReference type="InterPro" id="IPR003477">
    <property type="entry name" value="PemK-like"/>
</dbReference>
<keyword evidence="1" id="KW-0255">Endonuclease</keyword>
<proteinExistence type="inferred from homology"/>
<dbReference type="PIRSF" id="PIRSF033490">
    <property type="entry name" value="MazF"/>
    <property type="match status" value="1"/>
</dbReference>
<dbReference type="GO" id="GO:0006402">
    <property type="term" value="P:mRNA catabolic process"/>
    <property type="evidence" value="ECO:0007669"/>
    <property type="project" value="TreeGrafter"/>
</dbReference>
<dbReference type="RefSeq" id="WP_182206361.1">
    <property type="nucleotide sequence ID" value="NZ_JACGLT010000014.1"/>
</dbReference>
<dbReference type="Gene3D" id="2.30.30.110">
    <property type="match status" value="1"/>
</dbReference>
<reference evidence="2 3" key="1">
    <citation type="submission" date="2020-07" db="EMBL/GenBank/DDBJ databases">
        <title>Bacterium isolated from marine sediment.</title>
        <authorList>
            <person name="Shang D."/>
        </authorList>
    </citation>
    <scope>NUCLEOTIDE SEQUENCE [LARGE SCALE GENOMIC DNA]</scope>
    <source>
        <strain evidence="2 3">F6074</strain>
    </source>
</reference>
<keyword evidence="1" id="KW-0378">Hydrolase</keyword>
<dbReference type="PANTHER" id="PTHR33988">
    <property type="entry name" value="ENDORIBONUCLEASE MAZF-RELATED"/>
    <property type="match status" value="1"/>
</dbReference>
<sequence>MKQGEIWNVYFDPIKGSEQADNRPAVIISGNLMNSKSDLAIVCPLTSSIKGYKGNPILKPDKINGLEVPSEVLVFQVRTLSKLRFKKKIGVISEEIVLEIKKTLDDILRL</sequence>
<dbReference type="AlphaFoldDB" id="A0A7W2M7C7"/>
<comment type="caution">
    <text evidence="2">The sequence shown here is derived from an EMBL/GenBank/DDBJ whole genome shotgun (WGS) entry which is preliminary data.</text>
</comment>